<feature type="compositionally biased region" description="Basic and acidic residues" evidence="1">
    <location>
        <begin position="151"/>
        <end position="161"/>
    </location>
</feature>
<evidence type="ECO:0000256" key="1">
    <source>
        <dbReference type="SAM" id="MobiDB-lite"/>
    </source>
</evidence>
<keyword evidence="4" id="KW-1185">Reference proteome</keyword>
<accession>A0AAN8WHY1</accession>
<dbReference type="SUPFAM" id="SSF51735">
    <property type="entry name" value="NAD(P)-binding Rossmann-fold domains"/>
    <property type="match status" value="1"/>
</dbReference>
<comment type="caution">
    <text evidence="3">The sequence shown here is derived from an EMBL/GenBank/DDBJ whole genome shotgun (WGS) entry which is preliminary data.</text>
</comment>
<gene>
    <name evidence="3" type="ORF">RJ641_013891</name>
</gene>
<reference evidence="3 4" key="1">
    <citation type="submission" date="2023-12" db="EMBL/GenBank/DDBJ databases">
        <title>A high-quality genome assembly for Dillenia turbinata (Dilleniales).</title>
        <authorList>
            <person name="Chanderbali A."/>
        </authorList>
    </citation>
    <scope>NUCLEOTIDE SEQUENCE [LARGE SCALE GENOMIC DNA]</scope>
    <source>
        <strain evidence="3">LSX21</strain>
        <tissue evidence="3">Leaf</tissue>
    </source>
</reference>
<dbReference type="PANTHER" id="PTHR11092">
    <property type="entry name" value="SUGAR NUCLEOTIDE EPIMERASE RELATED"/>
    <property type="match status" value="1"/>
</dbReference>
<evidence type="ECO:0000313" key="3">
    <source>
        <dbReference type="EMBL" id="KAK6946347.1"/>
    </source>
</evidence>
<protein>
    <submittedName>
        <fullName evidence="3">NAD-dependent epimerase/dehydratase</fullName>
    </submittedName>
</protein>
<name>A0AAN8WHY1_9MAGN</name>
<dbReference type="Gene3D" id="3.40.50.720">
    <property type="entry name" value="NAD(P)-binding Rossmann-like Domain"/>
    <property type="match status" value="1"/>
</dbReference>
<dbReference type="AlphaFoldDB" id="A0AAN8WHY1"/>
<evidence type="ECO:0000259" key="2">
    <source>
        <dbReference type="Pfam" id="PF01370"/>
    </source>
</evidence>
<evidence type="ECO:0000313" key="4">
    <source>
        <dbReference type="Proteomes" id="UP001370490"/>
    </source>
</evidence>
<dbReference type="PANTHER" id="PTHR11092:SF0">
    <property type="entry name" value="EPIMERASE FAMILY PROTEIN SDR39U1"/>
    <property type="match status" value="1"/>
</dbReference>
<dbReference type="Pfam" id="PF01370">
    <property type="entry name" value="Epimerase"/>
    <property type="match status" value="1"/>
</dbReference>
<dbReference type="InterPro" id="IPR001509">
    <property type="entry name" value="Epimerase_deHydtase"/>
</dbReference>
<sequence length="190" mass="21359">MELCRANTTFSWSNSISHSSLLISKTSISIRERKSYKFRVSNQSQKENQMTVSVTGATGFIGRRLVQRLHKDNHKIHVLTRSRSKAQLIFLAKDFPRIMIAEDPDWKECIHGSNAVVNLAGMPISTRWSPEQSAADDMCNKWEESSNSTPDQDRDQGKQNQSHLKDLINDAKHGARPAVLVSATAIGYYG</sequence>
<dbReference type="Proteomes" id="UP001370490">
    <property type="component" value="Unassembled WGS sequence"/>
</dbReference>
<dbReference type="EMBL" id="JBAMMX010000002">
    <property type="protein sequence ID" value="KAK6946347.1"/>
    <property type="molecule type" value="Genomic_DNA"/>
</dbReference>
<feature type="domain" description="NAD-dependent epimerase/dehydratase" evidence="2">
    <location>
        <begin position="53"/>
        <end position="133"/>
    </location>
</feature>
<dbReference type="InterPro" id="IPR036291">
    <property type="entry name" value="NAD(P)-bd_dom_sf"/>
</dbReference>
<organism evidence="3 4">
    <name type="scientific">Dillenia turbinata</name>
    <dbReference type="NCBI Taxonomy" id="194707"/>
    <lineage>
        <taxon>Eukaryota</taxon>
        <taxon>Viridiplantae</taxon>
        <taxon>Streptophyta</taxon>
        <taxon>Embryophyta</taxon>
        <taxon>Tracheophyta</taxon>
        <taxon>Spermatophyta</taxon>
        <taxon>Magnoliopsida</taxon>
        <taxon>eudicotyledons</taxon>
        <taxon>Gunneridae</taxon>
        <taxon>Pentapetalae</taxon>
        <taxon>Dilleniales</taxon>
        <taxon>Dilleniaceae</taxon>
        <taxon>Dillenia</taxon>
    </lineage>
</organism>
<feature type="region of interest" description="Disordered" evidence="1">
    <location>
        <begin position="130"/>
        <end position="161"/>
    </location>
</feature>
<proteinExistence type="predicted"/>